<keyword evidence="2" id="KW-1185">Reference proteome</keyword>
<feature type="non-terminal residue" evidence="1">
    <location>
        <position position="1"/>
    </location>
</feature>
<comment type="caution">
    <text evidence="1">The sequence shown here is derived from an EMBL/GenBank/DDBJ whole genome shotgun (WGS) entry which is preliminary data.</text>
</comment>
<dbReference type="OrthoDB" id="1925581at2759"/>
<accession>S8BUP8</accession>
<sequence>LHFSRILRASFDDVTLRVLESISLSKDMQMLNGVRSALKEFMRKESVIIFREISEESVDVKLTCADFLITVFAMIGDIESCMALRYEALIMREEKMANHPGLQVSCNEWATFAEQSLENGFPSLVNQVSKDALL</sequence>
<name>S8BUP8_9LAMI</name>
<feature type="non-terminal residue" evidence="1">
    <location>
        <position position="134"/>
    </location>
</feature>
<evidence type="ECO:0000313" key="2">
    <source>
        <dbReference type="Proteomes" id="UP000015453"/>
    </source>
</evidence>
<dbReference type="InterPro" id="IPR044969">
    <property type="entry name" value="DFO"/>
</dbReference>
<protein>
    <submittedName>
        <fullName evidence="1">Uncharacterized protein</fullName>
    </submittedName>
</protein>
<reference evidence="1 2" key="1">
    <citation type="journal article" date="2013" name="BMC Genomics">
        <title>The miniature genome of a carnivorous plant Genlisea aurea contains a low number of genes and short non-coding sequences.</title>
        <authorList>
            <person name="Leushkin E.V."/>
            <person name="Sutormin R.A."/>
            <person name="Nabieva E.R."/>
            <person name="Penin A.A."/>
            <person name="Kondrashov A.S."/>
            <person name="Logacheva M.D."/>
        </authorList>
    </citation>
    <scope>NUCLEOTIDE SEQUENCE [LARGE SCALE GENOMIC DNA]</scope>
</reference>
<dbReference type="PANTHER" id="PTHR37176:SF1">
    <property type="entry name" value="PROTEIN DOUBLE-STRAND BREAK FORMATION"/>
    <property type="match status" value="1"/>
</dbReference>
<dbReference type="GO" id="GO:0042138">
    <property type="term" value="P:meiotic DNA double-strand break formation"/>
    <property type="evidence" value="ECO:0007669"/>
    <property type="project" value="InterPro"/>
</dbReference>
<organism evidence="1 2">
    <name type="scientific">Genlisea aurea</name>
    <dbReference type="NCBI Taxonomy" id="192259"/>
    <lineage>
        <taxon>Eukaryota</taxon>
        <taxon>Viridiplantae</taxon>
        <taxon>Streptophyta</taxon>
        <taxon>Embryophyta</taxon>
        <taxon>Tracheophyta</taxon>
        <taxon>Spermatophyta</taxon>
        <taxon>Magnoliopsida</taxon>
        <taxon>eudicotyledons</taxon>
        <taxon>Gunneridae</taxon>
        <taxon>Pentapetalae</taxon>
        <taxon>asterids</taxon>
        <taxon>lamiids</taxon>
        <taxon>Lamiales</taxon>
        <taxon>Lentibulariaceae</taxon>
        <taxon>Genlisea</taxon>
    </lineage>
</organism>
<dbReference type="AlphaFoldDB" id="S8BUP8"/>
<proteinExistence type="predicted"/>
<dbReference type="PANTHER" id="PTHR37176">
    <property type="entry name" value="F10K1.23"/>
    <property type="match status" value="1"/>
</dbReference>
<dbReference type="Proteomes" id="UP000015453">
    <property type="component" value="Unassembled WGS sequence"/>
</dbReference>
<gene>
    <name evidence="1" type="ORF">M569_16512</name>
</gene>
<dbReference type="EMBL" id="AUSU01009351">
    <property type="protein sequence ID" value="EPS58305.1"/>
    <property type="molecule type" value="Genomic_DNA"/>
</dbReference>
<evidence type="ECO:0000313" key="1">
    <source>
        <dbReference type="EMBL" id="EPS58305.1"/>
    </source>
</evidence>